<dbReference type="EMBL" id="JAHESF010000001">
    <property type="protein sequence ID" value="MBT1695466.1"/>
    <property type="molecule type" value="Genomic_DNA"/>
</dbReference>
<dbReference type="Pfam" id="PF02543">
    <property type="entry name" value="Carbam_trans_N"/>
    <property type="match status" value="1"/>
</dbReference>
<proteinExistence type="inferred from homology"/>
<sequence>MIAKKLPIVVGLNRSQDASITIFHGNEHHGSIQKERLTHIKHDWGKVNDLSLYKKVFPILHHPVDLIVECFSSDVEIKNEKLYIEEIENTFKLADGYQRIHMSHHLAHLYSTLSASRYDRGAGLVIDFQGSYTKDITEAYPPTSPADGLEVASFYSFLGSNITCIHKHIWNGDRNHPEGLGMFYNFLSKCFYTGDGKEGKVMGLASHGKMMDLPDLDVEGGNVYIGREWIDIFKQTALYDFSANKKTFQEKADLAATGQMKFQQALLKITQWLQQTTQEKNLCYSGGCALNVIGNSFIRQNSGFNSVFIPPAPGDGGTSIGCALYGLQHIIKKPSNFVWANDYLGPAQPIGHIEDTVSRYPSLTIERPSNLEERCAHLLHEGQVAALFQERSEFGPRALGNRSIIADPRYGVTKFWINQFIKGREWYRPIAPVVLEEDAATYFDLHDPSPFMLYTAQIKRKYERELEAIRHNDNSARVQTVNEQMNPFLYRVIKNFKVLSSIGIVLNTSFNLKGDTIVETVEEAIDSFSKKPFHCLIVPPYLITKKNPPENILQISDIYYD</sequence>
<evidence type="ECO:0000259" key="2">
    <source>
        <dbReference type="Pfam" id="PF02543"/>
    </source>
</evidence>
<dbReference type="CDD" id="cd24033">
    <property type="entry name" value="ASKHA_NBD_NodU_CmcH-like_N"/>
    <property type="match status" value="1"/>
</dbReference>
<protein>
    <recommendedName>
        <fullName evidence="6">Carbamoyltransferase</fullName>
    </recommendedName>
</protein>
<dbReference type="InterPro" id="IPR031730">
    <property type="entry name" value="Carbam_trans_C"/>
</dbReference>
<evidence type="ECO:0000313" key="4">
    <source>
        <dbReference type="EMBL" id="MBT1695466.1"/>
    </source>
</evidence>
<feature type="domain" description="Carbamoyltransferase C-terminal" evidence="3">
    <location>
        <begin position="376"/>
        <end position="545"/>
    </location>
</feature>
<evidence type="ECO:0008006" key="6">
    <source>
        <dbReference type="Google" id="ProtNLM"/>
    </source>
</evidence>
<evidence type="ECO:0000256" key="1">
    <source>
        <dbReference type="ARBA" id="ARBA00006129"/>
    </source>
</evidence>
<dbReference type="AlphaFoldDB" id="A0AAP2GGZ2"/>
<dbReference type="PANTHER" id="PTHR34847:SF1">
    <property type="entry name" value="NODULATION PROTEIN U"/>
    <property type="match status" value="1"/>
</dbReference>
<comment type="caution">
    <text evidence="4">The sequence shown here is derived from an EMBL/GenBank/DDBJ whole genome shotgun (WGS) entry which is preliminary data.</text>
</comment>
<dbReference type="Gene3D" id="3.90.870.20">
    <property type="entry name" value="Carbamoyltransferase, C-terminal domain"/>
    <property type="match status" value="1"/>
</dbReference>
<comment type="similarity">
    <text evidence="1">Belongs to the NodU/CmcH family.</text>
</comment>
<name>A0AAP2GGZ2_9BACT</name>
<reference evidence="4 5" key="1">
    <citation type="submission" date="2021-05" db="EMBL/GenBank/DDBJ databases">
        <title>A Polyphasic approach of four new species of the genus Ohtaekwangia: Ohtaekwangia histidinii sp. nov., Ohtaekwangia cretensis sp. nov., Ohtaekwangia indiensis sp. nov., Ohtaekwangia reichenbachii sp. nov. from diverse environment.</title>
        <authorList>
            <person name="Octaviana S."/>
        </authorList>
    </citation>
    <scope>NUCLEOTIDE SEQUENCE [LARGE SCALE GENOMIC DNA]</scope>
    <source>
        <strain evidence="4 5">PWU4</strain>
    </source>
</reference>
<dbReference type="RefSeq" id="WP_254159608.1">
    <property type="nucleotide sequence ID" value="NZ_JAHESF010000001.1"/>
</dbReference>
<dbReference type="Gene3D" id="3.30.420.40">
    <property type="match status" value="1"/>
</dbReference>
<dbReference type="Proteomes" id="UP001319200">
    <property type="component" value="Unassembled WGS sequence"/>
</dbReference>
<dbReference type="Pfam" id="PF16861">
    <property type="entry name" value="Carbam_trans_C"/>
    <property type="match status" value="1"/>
</dbReference>
<gene>
    <name evidence="4" type="ORF">KK083_01170</name>
</gene>
<dbReference type="GO" id="GO:0003824">
    <property type="term" value="F:catalytic activity"/>
    <property type="evidence" value="ECO:0007669"/>
    <property type="project" value="InterPro"/>
</dbReference>
<dbReference type="InterPro" id="IPR051338">
    <property type="entry name" value="NodU/CmcH_Carbamoyltrnsfr"/>
</dbReference>
<dbReference type="InterPro" id="IPR003696">
    <property type="entry name" value="Carbtransf_dom"/>
</dbReference>
<dbReference type="InterPro" id="IPR038152">
    <property type="entry name" value="Carbam_trans_C_sf"/>
</dbReference>
<organism evidence="4 5">
    <name type="scientific">Chryseosolibacter histidini</name>
    <dbReference type="NCBI Taxonomy" id="2782349"/>
    <lineage>
        <taxon>Bacteria</taxon>
        <taxon>Pseudomonadati</taxon>
        <taxon>Bacteroidota</taxon>
        <taxon>Cytophagia</taxon>
        <taxon>Cytophagales</taxon>
        <taxon>Chryseotaleaceae</taxon>
        <taxon>Chryseosolibacter</taxon>
    </lineage>
</organism>
<evidence type="ECO:0000259" key="3">
    <source>
        <dbReference type="Pfam" id="PF16861"/>
    </source>
</evidence>
<accession>A0AAP2GGZ2</accession>
<evidence type="ECO:0000313" key="5">
    <source>
        <dbReference type="Proteomes" id="UP001319200"/>
    </source>
</evidence>
<dbReference type="PANTHER" id="PTHR34847">
    <property type="entry name" value="NODULATION PROTEIN U"/>
    <property type="match status" value="1"/>
</dbReference>
<keyword evidence="5" id="KW-1185">Reference proteome</keyword>
<feature type="domain" description="Carbamoyltransferase" evidence="2">
    <location>
        <begin position="101"/>
        <end position="324"/>
    </location>
</feature>